<feature type="transmembrane region" description="Helical" evidence="11">
    <location>
        <begin position="205"/>
        <end position="230"/>
    </location>
</feature>
<evidence type="ECO:0000256" key="4">
    <source>
        <dbReference type="ARBA" id="ARBA00022449"/>
    </source>
</evidence>
<dbReference type="Proteomes" id="UP000043764">
    <property type="component" value="Unassembled WGS sequence"/>
</dbReference>
<dbReference type="InterPro" id="IPR046806">
    <property type="entry name" value="MrpA_C/MbhE"/>
</dbReference>
<feature type="transmembrane region" description="Helical" evidence="11">
    <location>
        <begin position="820"/>
        <end position="840"/>
    </location>
</feature>
<dbReference type="InterPro" id="IPR050616">
    <property type="entry name" value="CPA3_Na-H_Antiporter_A"/>
</dbReference>
<name>A0A0H5D1E2_9RHOB</name>
<feature type="transmembrane region" description="Helical" evidence="11">
    <location>
        <begin position="852"/>
        <end position="875"/>
    </location>
</feature>
<organism evidence="17 18">
    <name type="scientific">Phaeobacter italicus</name>
    <dbReference type="NCBI Taxonomy" id="481446"/>
    <lineage>
        <taxon>Bacteria</taxon>
        <taxon>Pseudomonadati</taxon>
        <taxon>Pseudomonadota</taxon>
        <taxon>Alphaproteobacteria</taxon>
        <taxon>Rhodobacterales</taxon>
        <taxon>Roseobacteraceae</taxon>
        <taxon>Phaeobacter</taxon>
    </lineage>
</organism>
<dbReference type="STRING" id="481446.NIT7645_00990"/>
<keyword evidence="3" id="KW-0813">Transport</keyword>
<keyword evidence="18" id="KW-1185">Reference proteome</keyword>
<dbReference type="EMBL" id="CVRL01000025">
    <property type="protein sequence ID" value="CRL11042.1"/>
    <property type="molecule type" value="Genomic_DNA"/>
</dbReference>
<dbReference type="PANTHER" id="PTHR43373">
    <property type="entry name" value="NA(+)/H(+) ANTIPORTER SUBUNIT"/>
    <property type="match status" value="1"/>
</dbReference>
<dbReference type="GO" id="GO:0005886">
    <property type="term" value="C:plasma membrane"/>
    <property type="evidence" value="ECO:0007669"/>
    <property type="project" value="UniProtKB-SubCell"/>
</dbReference>
<dbReference type="RefSeq" id="WP_050673319.1">
    <property type="nucleotide sequence ID" value="NZ_CVRL01000025.1"/>
</dbReference>
<dbReference type="Pfam" id="PF00662">
    <property type="entry name" value="Proton_antipo_N"/>
    <property type="match status" value="1"/>
</dbReference>
<feature type="transmembrane region" description="Helical" evidence="11">
    <location>
        <begin position="651"/>
        <end position="669"/>
    </location>
</feature>
<dbReference type="InterPro" id="IPR001750">
    <property type="entry name" value="ND/Mrp_TM"/>
</dbReference>
<feature type="transmembrane region" description="Helical" evidence="11">
    <location>
        <begin position="895"/>
        <end position="919"/>
    </location>
</feature>
<dbReference type="InterPro" id="IPR007182">
    <property type="entry name" value="MnhB"/>
</dbReference>
<evidence type="ECO:0000259" key="15">
    <source>
        <dbReference type="Pfam" id="PF13244"/>
    </source>
</evidence>
<evidence type="ECO:0000313" key="18">
    <source>
        <dbReference type="Proteomes" id="UP000043764"/>
    </source>
</evidence>
<gene>
    <name evidence="17" type="primary">mrpA</name>
    <name evidence="17" type="ORF">NIT7321_01891</name>
</gene>
<dbReference type="PANTHER" id="PTHR43373:SF1">
    <property type="entry name" value="NA(+)_H(+) ANTIPORTER SUBUNIT A"/>
    <property type="match status" value="1"/>
</dbReference>
<protein>
    <submittedName>
        <fullName evidence="17">Multiple resistance and pH homeostasis protein A</fullName>
    </submittedName>
</protein>
<feature type="transmembrane region" description="Helical" evidence="11">
    <location>
        <begin position="242"/>
        <end position="264"/>
    </location>
</feature>
<feature type="domain" description="Na+/H+ antiporter MnhB subunit-related protein" evidence="14">
    <location>
        <begin position="794"/>
        <end position="916"/>
    </location>
</feature>
<feature type="domain" description="MrpA C-terminal/MbhD" evidence="15">
    <location>
        <begin position="610"/>
        <end position="674"/>
    </location>
</feature>
<feature type="domain" description="NADH:quinone oxidoreductase/Mrp antiporter transmembrane" evidence="12">
    <location>
        <begin position="126"/>
        <end position="404"/>
    </location>
</feature>
<evidence type="ECO:0000256" key="8">
    <source>
        <dbReference type="ARBA" id="ARBA00023065"/>
    </source>
</evidence>
<keyword evidence="5" id="KW-1003">Cell membrane</keyword>
<dbReference type="InterPro" id="IPR001516">
    <property type="entry name" value="Proton_antipo_N"/>
</dbReference>
<accession>A0A0H5D1E2</accession>
<evidence type="ECO:0000256" key="10">
    <source>
        <dbReference type="RuleBase" id="RU000320"/>
    </source>
</evidence>
<evidence type="ECO:0000256" key="2">
    <source>
        <dbReference type="ARBA" id="ARBA00004651"/>
    </source>
</evidence>
<feature type="transmembrane region" description="Helical" evidence="11">
    <location>
        <begin position="72"/>
        <end position="95"/>
    </location>
</feature>
<keyword evidence="8" id="KW-0406">Ion transport</keyword>
<feature type="transmembrane region" description="Helical" evidence="11">
    <location>
        <begin position="599"/>
        <end position="618"/>
    </location>
</feature>
<feature type="transmembrane region" description="Helical" evidence="11">
    <location>
        <begin position="107"/>
        <end position="124"/>
    </location>
</feature>
<dbReference type="NCBIfam" id="NF009288">
    <property type="entry name" value="PRK12648.1"/>
    <property type="match status" value="1"/>
</dbReference>
<comment type="function">
    <text evidence="1">NDH-1 shuttles electrons from NADH, via FMN and iron-sulfur (Fe-S) centers, to quinones in the respiratory chain. The immediate electron acceptor for the enzyme in this species is believed to be ubiquinone. Couples the redox reaction to proton translocation (for every two electrons transferred, four hydrogen ions are translocated across the cytoplasmic membrane), and thus conserves the redox energy in a proton gradient.</text>
</comment>
<dbReference type="PRINTS" id="PR01434">
    <property type="entry name" value="NADHDHGNASE5"/>
</dbReference>
<sequence>MSLFLIAALPFLGAVFPALLIRAGRNASASAAGLTTLLAFVGLMLHAPAVLRGDVIQAQFDWLPGLGLNANFFLDGLGFLFASLILGIGLLIILYARFYLSREDPMGNFYTYLLLFQGAMVGIVTSDNILLLLIFWELTSLSSFLLIGFWKHLPEGRQGARMALTVTGAGGLAMIGGMLILGNIAGSYDLTVILSSKEAIQASPLYLPALILILIGAFTKSAQFPFHFWLPHAMAAPTPVSAYLHSATMVKAGLFLLARLWPVLAGTPEWFYIVATTGLITMVLGAIIALFKDDLKALLAFSTVSHLGLITMLLGFGTKFAAVAAVFHIINHATFKAALFMSAGIVDHEAHTRDIKRLGGLRHLMPITFAIATVAALSMAGIPPFNGFLSKEMMLEETVHTAWGGSAYLVPGLALIGALFSAAYSFRYIVHVFLGPKRSDYPAKPHDPGVGMWLAPAFLVGLVILIGLFSAKIVGPLVATAAGAVIGGEKLPYYSLKLWHGFTPALYMSIVAVAGGAVLLMLHKPLARMWDNAPRPEAKVIFEALIAALTRLARKITDGLHNGAMPRYAAIMIAFTVALSFYAYQSGTLAAPTRTLQDVGLIPILGWASLLIATGFMVAMHRNRLLALVLIGVVGLVVSMGFNYLSAPDLALTQISVEVVTIILMLLALNFMPKETPIESSTGARLRDISIASVAGLGVGGLIYALMTRDFIGETISGFHLENSYKGGGGTNVVNVILVDFRGFDTFGEIIVLGIAALVIFALTEAVLGTRVRAYLLNRKPDLPQAGDSHPMMMVVATRVMMPLALMVAAYIFFRGHNLPGGGFIAGLIAAIAIIMQYMASGFAWATERQRYPYHAIIGSGVLIAAATGLGSWFSGTPFLTSAFGYIHWAPLEEFEWATAALFDLGVFLAVVGAVLLALESLSRFAWQPGANTDHAMDINPARDDVAKTENEG</sequence>
<dbReference type="GO" id="GO:0006811">
    <property type="term" value="P:monoatomic ion transport"/>
    <property type="evidence" value="ECO:0007669"/>
    <property type="project" value="UniProtKB-KW"/>
</dbReference>
<evidence type="ECO:0000256" key="3">
    <source>
        <dbReference type="ARBA" id="ARBA00022448"/>
    </source>
</evidence>
<feature type="transmembrane region" description="Helical" evidence="11">
    <location>
        <begin position="162"/>
        <end position="185"/>
    </location>
</feature>
<feature type="transmembrane region" description="Helical" evidence="11">
    <location>
        <begin position="270"/>
        <end position="291"/>
    </location>
</feature>
<comment type="subcellular location">
    <subcellularLocation>
        <location evidence="2">Cell membrane</location>
        <topology evidence="2">Multi-pass membrane protein</topology>
    </subcellularLocation>
    <subcellularLocation>
        <location evidence="10">Membrane</location>
        <topology evidence="10">Multi-pass membrane protein</topology>
    </subcellularLocation>
</comment>
<evidence type="ECO:0000256" key="7">
    <source>
        <dbReference type="ARBA" id="ARBA00022989"/>
    </source>
</evidence>
<evidence type="ECO:0000256" key="6">
    <source>
        <dbReference type="ARBA" id="ARBA00022692"/>
    </source>
</evidence>
<dbReference type="Pfam" id="PF13244">
    <property type="entry name" value="MbhD"/>
    <property type="match status" value="1"/>
</dbReference>
<evidence type="ECO:0000256" key="11">
    <source>
        <dbReference type="SAM" id="Phobius"/>
    </source>
</evidence>
<reference evidence="18" key="1">
    <citation type="submission" date="2015-05" db="EMBL/GenBank/DDBJ databases">
        <authorList>
            <person name="Rodrigo-Torres Lidia"/>
            <person name="Arahal R.David."/>
        </authorList>
    </citation>
    <scope>NUCLEOTIDE SEQUENCE [LARGE SCALE GENOMIC DNA]</scope>
    <source>
        <strain evidence="18">CECT 7321</strain>
    </source>
</reference>
<dbReference type="AlphaFoldDB" id="A0A0H5D1E2"/>
<evidence type="ECO:0000259" key="14">
    <source>
        <dbReference type="Pfam" id="PF04039"/>
    </source>
</evidence>
<feature type="transmembrane region" description="Helical" evidence="11">
    <location>
        <begin position="625"/>
        <end position="645"/>
    </location>
</feature>
<feature type="transmembrane region" description="Helical" evidence="11">
    <location>
        <begin position="498"/>
        <end position="522"/>
    </location>
</feature>
<feature type="transmembrane region" description="Helical" evidence="11">
    <location>
        <begin position="750"/>
        <end position="770"/>
    </location>
</feature>
<evidence type="ECO:0000256" key="5">
    <source>
        <dbReference type="ARBA" id="ARBA00022475"/>
    </source>
</evidence>
<keyword evidence="4" id="KW-0050">Antiport</keyword>
<feature type="transmembrane region" description="Helical" evidence="11">
    <location>
        <begin position="367"/>
        <end position="388"/>
    </location>
</feature>
<dbReference type="InterPro" id="IPR025383">
    <property type="entry name" value="MrpA_C/MbhD"/>
</dbReference>
<feature type="domain" description="NADH-Ubiquinone oxidoreductase (complex I) chain 5 N-terminal" evidence="13">
    <location>
        <begin position="65"/>
        <end position="110"/>
    </location>
</feature>
<evidence type="ECO:0000313" key="17">
    <source>
        <dbReference type="EMBL" id="CRL11042.1"/>
    </source>
</evidence>
<feature type="transmembrane region" description="Helical" evidence="11">
    <location>
        <begin position="450"/>
        <end position="471"/>
    </location>
</feature>
<evidence type="ECO:0000256" key="1">
    <source>
        <dbReference type="ARBA" id="ARBA00002378"/>
    </source>
</evidence>
<dbReference type="Pfam" id="PF20501">
    <property type="entry name" value="MbhE"/>
    <property type="match status" value="1"/>
</dbReference>
<keyword evidence="6 10" id="KW-0812">Transmembrane</keyword>
<feature type="transmembrane region" description="Helical" evidence="11">
    <location>
        <begin position="791"/>
        <end position="814"/>
    </location>
</feature>
<evidence type="ECO:0000259" key="12">
    <source>
        <dbReference type="Pfam" id="PF00361"/>
    </source>
</evidence>
<dbReference type="GO" id="GO:0015297">
    <property type="term" value="F:antiporter activity"/>
    <property type="evidence" value="ECO:0007669"/>
    <property type="project" value="UniProtKB-KW"/>
</dbReference>
<feature type="transmembrane region" description="Helical" evidence="11">
    <location>
        <begin position="689"/>
        <end position="707"/>
    </location>
</feature>
<evidence type="ECO:0000259" key="13">
    <source>
        <dbReference type="Pfam" id="PF00662"/>
    </source>
</evidence>
<keyword evidence="9 11" id="KW-0472">Membrane</keyword>
<feature type="transmembrane region" description="Helical" evidence="11">
    <location>
        <begin position="408"/>
        <end position="430"/>
    </location>
</feature>
<keyword evidence="7 11" id="KW-1133">Transmembrane helix</keyword>
<feature type="domain" description="MrpA C-terminal/MbhE" evidence="16">
    <location>
        <begin position="685"/>
        <end position="763"/>
    </location>
</feature>
<dbReference type="Pfam" id="PF00361">
    <property type="entry name" value="Proton_antipo_M"/>
    <property type="match status" value="1"/>
</dbReference>
<evidence type="ECO:0000256" key="9">
    <source>
        <dbReference type="ARBA" id="ARBA00023136"/>
    </source>
</evidence>
<dbReference type="Pfam" id="PF04039">
    <property type="entry name" value="MnhB"/>
    <property type="match status" value="1"/>
</dbReference>
<feature type="transmembrane region" description="Helical" evidence="11">
    <location>
        <begin position="564"/>
        <end position="584"/>
    </location>
</feature>
<evidence type="ECO:0000259" key="16">
    <source>
        <dbReference type="Pfam" id="PF20501"/>
    </source>
</evidence>
<proteinExistence type="predicted"/>